<evidence type="ECO:0000313" key="7">
    <source>
        <dbReference type="Proteomes" id="UP000703893"/>
    </source>
</evidence>
<dbReference type="CDD" id="cd00616">
    <property type="entry name" value="AHBA_syn"/>
    <property type="match status" value="1"/>
</dbReference>
<evidence type="ECO:0000256" key="2">
    <source>
        <dbReference type="ARBA" id="ARBA00037999"/>
    </source>
</evidence>
<comment type="caution">
    <text evidence="6">The sequence shown here is derived from an EMBL/GenBank/DDBJ whole genome shotgun (WGS) entry which is preliminary data.</text>
</comment>
<comment type="similarity">
    <text evidence="2 5">Belongs to the DegT/DnrJ/EryC1 family.</text>
</comment>
<dbReference type="PANTHER" id="PTHR30244">
    <property type="entry name" value="TRANSAMINASE"/>
    <property type="match status" value="1"/>
</dbReference>
<dbReference type="Pfam" id="PF01041">
    <property type="entry name" value="DegT_DnrJ_EryC1"/>
    <property type="match status" value="1"/>
</dbReference>
<dbReference type="InterPro" id="IPR015424">
    <property type="entry name" value="PyrdxlP-dep_Trfase"/>
</dbReference>
<organism evidence="6 7">
    <name type="scientific">Candidatus Tanganyikabacteria bacterium</name>
    <dbReference type="NCBI Taxonomy" id="2961651"/>
    <lineage>
        <taxon>Bacteria</taxon>
        <taxon>Bacillati</taxon>
        <taxon>Candidatus Sericytochromatia</taxon>
        <taxon>Candidatus Tanganyikabacteria</taxon>
    </lineage>
</organism>
<dbReference type="SUPFAM" id="SSF53383">
    <property type="entry name" value="PLP-dependent transferases"/>
    <property type="match status" value="1"/>
</dbReference>
<sequence>MTDIPLVDLKIQFERLAGEIEPAIRHVLGGMQLILGPELAVFEGEFGQFVGVPHCVGVGSGHDALAPALRACGLQPGDEVLVPAPSFVSSASAVVQAGGVPRFVDVAPETLLMDLASARPTLTDSTRAILPVHLYGQMVAMDMVLELAREEGLLVVEDASQAHGAAFFGRSAGAWGDAGCFSFYPGKNLGAYGEGGAVTTRDPEVAERVCLLRNQGSAAKYEHLEIGCNSRMHEIQAAILRIKLRHLADWNDARRRLAARYDEHLAPLPVTPVAAAQGTHARHLYVVRCNRRDEVGAALKRQGIGAGIHYPKALHQQPALARFASGPLPNAEAAAAEILSLPLYPELTTEQQDRVITALRAALT</sequence>
<dbReference type="GO" id="GO:0030170">
    <property type="term" value="F:pyridoxal phosphate binding"/>
    <property type="evidence" value="ECO:0007669"/>
    <property type="project" value="TreeGrafter"/>
</dbReference>
<reference evidence="6 7" key="1">
    <citation type="submission" date="2019-03" db="EMBL/GenBank/DDBJ databases">
        <title>Lake Tanganyika Metagenome-Assembled Genomes (MAGs).</title>
        <authorList>
            <person name="Tran P."/>
        </authorList>
    </citation>
    <scope>NUCLEOTIDE SEQUENCE [LARGE SCALE GENOMIC DNA]</scope>
    <source>
        <strain evidence="6">K_DeepCast_65m_m2_236</strain>
    </source>
</reference>
<dbReference type="Gene3D" id="3.90.1150.10">
    <property type="entry name" value="Aspartate Aminotransferase, domain 1"/>
    <property type="match status" value="1"/>
</dbReference>
<dbReference type="PIRSF" id="PIRSF000390">
    <property type="entry name" value="PLP_StrS"/>
    <property type="match status" value="1"/>
</dbReference>
<dbReference type="InterPro" id="IPR015422">
    <property type="entry name" value="PyrdxlP-dep_Trfase_small"/>
</dbReference>
<dbReference type="GO" id="GO:0008483">
    <property type="term" value="F:transaminase activity"/>
    <property type="evidence" value="ECO:0007669"/>
    <property type="project" value="UniProtKB-KW"/>
</dbReference>
<proteinExistence type="inferred from homology"/>
<dbReference type="InterPro" id="IPR015421">
    <property type="entry name" value="PyrdxlP-dep_Trfase_major"/>
</dbReference>
<dbReference type="GO" id="GO:0000271">
    <property type="term" value="P:polysaccharide biosynthetic process"/>
    <property type="evidence" value="ECO:0007669"/>
    <property type="project" value="TreeGrafter"/>
</dbReference>
<dbReference type="PANTHER" id="PTHR30244:SF36">
    <property type="entry name" value="3-OXO-GLUCOSE-6-PHOSPHATE:GLUTAMATE AMINOTRANSFERASE"/>
    <property type="match status" value="1"/>
</dbReference>
<evidence type="ECO:0000256" key="1">
    <source>
        <dbReference type="ARBA" id="ARBA00022898"/>
    </source>
</evidence>
<keyword evidence="6" id="KW-0032">Aminotransferase</keyword>
<gene>
    <name evidence="6" type="ORF">FJZ00_07515</name>
</gene>
<feature type="active site" description="Proton acceptor" evidence="3">
    <location>
        <position position="187"/>
    </location>
</feature>
<evidence type="ECO:0000313" key="6">
    <source>
        <dbReference type="EMBL" id="MBM3274984.1"/>
    </source>
</evidence>
<accession>A0A938BN97</accession>
<evidence type="ECO:0000256" key="4">
    <source>
        <dbReference type="PIRSR" id="PIRSR000390-2"/>
    </source>
</evidence>
<name>A0A938BN97_9BACT</name>
<evidence type="ECO:0000256" key="3">
    <source>
        <dbReference type="PIRSR" id="PIRSR000390-1"/>
    </source>
</evidence>
<evidence type="ECO:0000256" key="5">
    <source>
        <dbReference type="RuleBase" id="RU004508"/>
    </source>
</evidence>
<feature type="modified residue" description="N6-(pyridoxal phosphate)lysine" evidence="4">
    <location>
        <position position="187"/>
    </location>
</feature>
<protein>
    <submittedName>
        <fullName evidence="6">DegT/DnrJ/EryC1/StrS family aminotransferase</fullName>
    </submittedName>
</protein>
<dbReference type="InterPro" id="IPR000653">
    <property type="entry name" value="DegT/StrS_aminotransferase"/>
</dbReference>
<keyword evidence="1 4" id="KW-0663">Pyridoxal phosphate</keyword>
<dbReference type="AlphaFoldDB" id="A0A938BN97"/>
<dbReference type="Gene3D" id="3.40.640.10">
    <property type="entry name" value="Type I PLP-dependent aspartate aminotransferase-like (Major domain)"/>
    <property type="match status" value="1"/>
</dbReference>
<dbReference type="EMBL" id="VGJX01000400">
    <property type="protein sequence ID" value="MBM3274984.1"/>
    <property type="molecule type" value="Genomic_DNA"/>
</dbReference>
<dbReference type="Proteomes" id="UP000703893">
    <property type="component" value="Unassembled WGS sequence"/>
</dbReference>
<keyword evidence="6" id="KW-0808">Transferase</keyword>